<dbReference type="InterPro" id="IPR035986">
    <property type="entry name" value="PKD_dom_sf"/>
</dbReference>
<dbReference type="GO" id="GO:0016798">
    <property type="term" value="F:hydrolase activity, acting on glycosyl bonds"/>
    <property type="evidence" value="ECO:0007669"/>
    <property type="project" value="UniProtKB-KW"/>
</dbReference>
<evidence type="ECO:0000256" key="6">
    <source>
        <dbReference type="ARBA" id="ARBA00023326"/>
    </source>
</evidence>
<keyword evidence="3" id="KW-1015">Disulfide bond</keyword>
<dbReference type="InterPro" id="IPR003961">
    <property type="entry name" value="FN3_dom"/>
</dbReference>
<evidence type="ECO:0000313" key="11">
    <source>
        <dbReference type="Proteomes" id="UP000655044"/>
    </source>
</evidence>
<keyword evidence="6" id="KW-0624">Polysaccharide degradation</keyword>
<evidence type="ECO:0000256" key="1">
    <source>
        <dbReference type="ARBA" id="ARBA00004316"/>
    </source>
</evidence>
<dbReference type="Pfam" id="PF13385">
    <property type="entry name" value="Laminin_G_3"/>
    <property type="match status" value="2"/>
</dbReference>
<dbReference type="GO" id="GO:0042995">
    <property type="term" value="C:cell projection"/>
    <property type="evidence" value="ECO:0007669"/>
    <property type="project" value="UniProtKB-SubCell"/>
</dbReference>
<keyword evidence="6" id="KW-0119">Carbohydrate metabolism</keyword>
<dbReference type="Proteomes" id="UP000655044">
    <property type="component" value="Unassembled WGS sequence"/>
</dbReference>
<proteinExistence type="predicted"/>
<dbReference type="Gene3D" id="2.60.120.200">
    <property type="match status" value="2"/>
</dbReference>
<feature type="chain" id="PRO_5038842457" description="PKD domain-containing protein" evidence="7">
    <location>
        <begin position="22"/>
        <end position="1403"/>
    </location>
</feature>
<dbReference type="Gene3D" id="2.60.40.10">
    <property type="entry name" value="Immunoglobulins"/>
    <property type="match status" value="3"/>
</dbReference>
<name>A0A8J3S1G0_PLARO</name>
<keyword evidence="5" id="KW-0326">Glycosidase</keyword>
<dbReference type="InterPro" id="IPR013783">
    <property type="entry name" value="Ig-like_fold"/>
</dbReference>
<evidence type="ECO:0000256" key="4">
    <source>
        <dbReference type="ARBA" id="ARBA00023273"/>
    </source>
</evidence>
<evidence type="ECO:0008006" key="12">
    <source>
        <dbReference type="Google" id="ProtNLM"/>
    </source>
</evidence>
<reference evidence="10" key="1">
    <citation type="submission" date="2021-01" db="EMBL/GenBank/DDBJ databases">
        <title>Whole genome shotgun sequence of Planobispora rosea NBRC 15558.</title>
        <authorList>
            <person name="Komaki H."/>
            <person name="Tamura T."/>
        </authorList>
    </citation>
    <scope>NUCLEOTIDE SEQUENCE</scope>
    <source>
        <strain evidence="10">NBRC 15558</strain>
    </source>
</reference>
<dbReference type="CDD" id="cd00146">
    <property type="entry name" value="PKD"/>
    <property type="match status" value="1"/>
</dbReference>
<gene>
    <name evidence="10" type="ORF">Pro02_25640</name>
</gene>
<dbReference type="SUPFAM" id="SSF49899">
    <property type="entry name" value="Concanavalin A-like lectins/glucanases"/>
    <property type="match status" value="2"/>
</dbReference>
<dbReference type="InterPro" id="IPR036116">
    <property type="entry name" value="FN3_sf"/>
</dbReference>
<dbReference type="Pfam" id="PF18911">
    <property type="entry name" value="PKD_4"/>
    <property type="match status" value="2"/>
</dbReference>
<evidence type="ECO:0000313" key="10">
    <source>
        <dbReference type="EMBL" id="GIH84156.1"/>
    </source>
</evidence>
<dbReference type="InterPro" id="IPR013320">
    <property type="entry name" value="ConA-like_dom_sf"/>
</dbReference>
<dbReference type="InterPro" id="IPR013431">
    <property type="entry name" value="Delta_60_rpt"/>
</dbReference>
<dbReference type="EMBL" id="BOOI01000021">
    <property type="protein sequence ID" value="GIH84156.1"/>
    <property type="molecule type" value="Genomic_DNA"/>
</dbReference>
<dbReference type="SMART" id="SM00060">
    <property type="entry name" value="FN3"/>
    <property type="match status" value="1"/>
</dbReference>
<feature type="domain" description="PKD" evidence="8">
    <location>
        <begin position="1019"/>
        <end position="1095"/>
    </location>
</feature>
<sequence length="1403" mass="143862">MPVITRSLLSTASKRVLIAMAALLTVTLSEAPAPARADIDPAPGVPETVTADALPTWQINGVVWKMATVGSTVYAVGSFSKARPPGTAPGNAQEVNRSNILAFDITTGSLLPFAPVLNAQARTIAVSPDQKKIYVGGDFTTVNGQTRNRVAAFDVATGALEAGFAPSVGNIVRALTVSDTTVYIGGNFFNVNGSSRTRLAAVARGNGALQPWAPTTDDEVFALLMSPDGSRVIVGGKFQALNGATRVGIGALDPASGASLPWSSNPIPARQGTNYSMTYDLATDGTNVYAAADGEGWHWFDGRFAVEPNTGDLIWLDNCYGASYGVFPIGQVLYSVGHAHDCASLGGFPEASPTRWQRALAETIYPTGTDQGPPSNNSQYSGQPVPTLLHWFPTVNAGSYTGMNQGGWSLTGNSQYLVMGGEFTTVNGAAQQGLTRFALKGAAPRDSGPIPSAALTPTAVSLASGTARVSWKTTWDRDHEKLTYQVLRGGGTTPVGEVEVASNFWTLPAAGFIDTGLQPGTTHTYRIRVVDPSGNTVGSGTSAPVTISSAGSPSPYAEKVIEDADHYWRLGESSGAVVYDHAGFLDSSREAGAGRGSAGAINGDADGSSPFSGTADGFVKTGTTVKAPAIFSIEAWVKTTSTSGGKIVGYGNAATGNSSSYDRHIYMDDSGRIWFGVYPNAVRTVNSAASYNDGQWHHVVAAQGAGGMALYVDGRRVGQNTVTTTAQVYDGHWRIGGDNLNGWPSQPTSPYLAGDIDEVAIYSSALSLTTVNEHYTASGRTSTIPPRPADPYGRAVYDDEPSLYWRLGEASGSVAADSGQNGTPGTYTATGVTYGQTGAVAGTTDPAIAVGNGRVISTGAVANPGTYSAEVWFKTTTTSGGKIMGFGNASSGTSSNYDRHIYMQNDGKLNFGTYTGAINLITTANAYNDGQWHHVVATQGPGGMALYVDGTPAGTNPQVNAEGYTGYWRIGGDNLNGWPSRPSSDDFAGSLDEAAVYSTVLTAAQVAEHWQKGSGSGPANQAPAASFTVSCEALDCTFDGSGSSDPDGTVESYAWEFGDGTTGTGATATHTYPAAGDYTVKITVTDDDAATGSATEVVAPRPAANPATSLAADAFGRSVTGGLGSADTGGPWTLSGAAAGFSVDGSAAKLGLPSAGANRRAYLNGVSTTDADVTLSVSSDKAGTGNGVYIWNIGRRISGVGDYRGRARLLSSGEVRLMLSRTDAANADTVLAAEQTVPGLTYTPGTVLKLRVRATGTSPTTLSAKVWPASGAEPAGWQLTATDATAELQAAGGVGFGAFLSGTATNAPVTVTVDDFTAQSTATAPAADFSASCAGLDCSVDATASAPGTSPIASYTWSYGDGVVGTGATASHTYAAAGTYRITLTVTAGDGQTSVTTRTVTVP</sequence>
<dbReference type="PROSITE" id="PS50093">
    <property type="entry name" value="PKD"/>
    <property type="match status" value="2"/>
</dbReference>
<keyword evidence="11" id="KW-1185">Reference proteome</keyword>
<dbReference type="InterPro" id="IPR001791">
    <property type="entry name" value="Laminin_G"/>
</dbReference>
<dbReference type="SMART" id="SM00282">
    <property type="entry name" value="LamG"/>
    <property type="match status" value="2"/>
</dbReference>
<comment type="subcellular location">
    <subcellularLocation>
        <location evidence="1">Cell projection</location>
    </subcellularLocation>
</comment>
<keyword evidence="4" id="KW-0966">Cell projection</keyword>
<keyword evidence="5" id="KW-0378">Hydrolase</keyword>
<evidence type="ECO:0000259" key="8">
    <source>
        <dbReference type="PROSITE" id="PS50093"/>
    </source>
</evidence>
<dbReference type="PROSITE" id="PS50853">
    <property type="entry name" value="FN3"/>
    <property type="match status" value="1"/>
</dbReference>
<dbReference type="SUPFAM" id="SSF75011">
    <property type="entry name" value="3-carboxy-cis,cis-mucoante lactonizing enzyme"/>
    <property type="match status" value="1"/>
</dbReference>
<dbReference type="InterPro" id="IPR006558">
    <property type="entry name" value="LamG-like"/>
</dbReference>
<keyword evidence="2 7" id="KW-0732">Signal</keyword>
<protein>
    <recommendedName>
        <fullName evidence="12">PKD domain-containing protein</fullName>
    </recommendedName>
</protein>
<dbReference type="Pfam" id="PF17164">
    <property type="entry name" value="DUF5122"/>
    <property type="match status" value="1"/>
</dbReference>
<dbReference type="InterPro" id="IPR022409">
    <property type="entry name" value="PKD/Chitinase_dom"/>
</dbReference>
<dbReference type="GO" id="GO:0000272">
    <property type="term" value="P:polysaccharide catabolic process"/>
    <property type="evidence" value="ECO:0007669"/>
    <property type="project" value="UniProtKB-KW"/>
</dbReference>
<accession>A0A8J3S1G0</accession>
<organism evidence="10 11">
    <name type="scientific">Planobispora rosea</name>
    <dbReference type="NCBI Taxonomy" id="35762"/>
    <lineage>
        <taxon>Bacteria</taxon>
        <taxon>Bacillati</taxon>
        <taxon>Actinomycetota</taxon>
        <taxon>Actinomycetes</taxon>
        <taxon>Streptosporangiales</taxon>
        <taxon>Streptosporangiaceae</taxon>
        <taxon>Planobispora</taxon>
    </lineage>
</organism>
<evidence type="ECO:0000256" key="7">
    <source>
        <dbReference type="SAM" id="SignalP"/>
    </source>
</evidence>
<evidence type="ECO:0000256" key="2">
    <source>
        <dbReference type="ARBA" id="ARBA00022729"/>
    </source>
</evidence>
<feature type="signal peptide" evidence="7">
    <location>
        <begin position="1"/>
        <end position="21"/>
    </location>
</feature>
<dbReference type="SMART" id="SM00089">
    <property type="entry name" value="PKD"/>
    <property type="match status" value="2"/>
</dbReference>
<dbReference type="InterPro" id="IPR000601">
    <property type="entry name" value="PKD_dom"/>
</dbReference>
<dbReference type="SMART" id="SM00560">
    <property type="entry name" value="LamGL"/>
    <property type="match status" value="2"/>
</dbReference>
<dbReference type="SUPFAM" id="SSF49299">
    <property type="entry name" value="PKD domain"/>
    <property type="match status" value="2"/>
</dbReference>
<evidence type="ECO:0000256" key="3">
    <source>
        <dbReference type="ARBA" id="ARBA00023157"/>
    </source>
</evidence>
<evidence type="ECO:0000259" key="9">
    <source>
        <dbReference type="PROSITE" id="PS50853"/>
    </source>
</evidence>
<feature type="domain" description="PKD" evidence="8">
    <location>
        <begin position="1350"/>
        <end position="1403"/>
    </location>
</feature>
<dbReference type="SUPFAM" id="SSF49265">
    <property type="entry name" value="Fibronectin type III"/>
    <property type="match status" value="1"/>
</dbReference>
<evidence type="ECO:0000256" key="5">
    <source>
        <dbReference type="ARBA" id="ARBA00023295"/>
    </source>
</evidence>
<comment type="caution">
    <text evidence="10">The sequence shown here is derived from an EMBL/GenBank/DDBJ whole genome shotgun (WGS) entry which is preliminary data.</text>
</comment>
<feature type="domain" description="Fibronectin type-III" evidence="9">
    <location>
        <begin position="451"/>
        <end position="552"/>
    </location>
</feature>